<dbReference type="KEGG" id="pss:102452934"/>
<evidence type="ECO:0000313" key="3">
    <source>
        <dbReference type="Proteomes" id="UP000007267"/>
    </source>
</evidence>
<dbReference type="OrthoDB" id="9886994at2759"/>
<reference evidence="2" key="3">
    <citation type="submission" date="2025-08" db="UniProtKB">
        <authorList>
            <consortium name="Ensembl"/>
        </authorList>
    </citation>
    <scope>IDENTIFICATION</scope>
</reference>
<dbReference type="GeneTree" id="ENSGT00940000162903"/>
<proteinExistence type="predicted"/>
<dbReference type="Ensembl" id="ENSPSIT00000001916.1">
    <property type="protein sequence ID" value="ENSPSIP00000001909.1"/>
    <property type="gene ID" value="ENSPSIG00000001916.1"/>
</dbReference>
<name>K7F1J9_PELSI</name>
<dbReference type="AlphaFoldDB" id="K7F1J9"/>
<dbReference type="EMBL" id="AGCU01000903">
    <property type="status" value="NOT_ANNOTATED_CDS"/>
    <property type="molecule type" value="Genomic_DNA"/>
</dbReference>
<reference evidence="2" key="4">
    <citation type="submission" date="2025-09" db="UniProtKB">
        <authorList>
            <consortium name="Ensembl"/>
        </authorList>
    </citation>
    <scope>IDENTIFICATION</scope>
</reference>
<reference evidence="3" key="2">
    <citation type="journal article" date="2013" name="Nat. Genet.">
        <title>The draft genomes of soft-shell turtle and green sea turtle yield insights into the development and evolution of the turtle-specific body plan.</title>
        <authorList>
            <person name="Wang Z."/>
            <person name="Pascual-Anaya J."/>
            <person name="Zadissa A."/>
            <person name="Li W."/>
            <person name="Niimura Y."/>
            <person name="Huang Z."/>
            <person name="Li C."/>
            <person name="White S."/>
            <person name="Xiong Z."/>
            <person name="Fang D."/>
            <person name="Wang B."/>
            <person name="Ming Y."/>
            <person name="Chen Y."/>
            <person name="Zheng Y."/>
            <person name="Kuraku S."/>
            <person name="Pignatelli M."/>
            <person name="Herrero J."/>
            <person name="Beal K."/>
            <person name="Nozawa M."/>
            <person name="Li Q."/>
            <person name="Wang J."/>
            <person name="Zhang H."/>
            <person name="Yu L."/>
            <person name="Shigenobu S."/>
            <person name="Wang J."/>
            <person name="Liu J."/>
            <person name="Flicek P."/>
            <person name="Searle S."/>
            <person name="Wang J."/>
            <person name="Kuratani S."/>
            <person name="Yin Y."/>
            <person name="Aken B."/>
            <person name="Zhang G."/>
            <person name="Irie N."/>
        </authorList>
    </citation>
    <scope>NUCLEOTIDE SEQUENCE [LARGE SCALE GENOMIC DNA]</scope>
    <source>
        <strain evidence="3">Daiwa-1</strain>
    </source>
</reference>
<dbReference type="Proteomes" id="UP000007267">
    <property type="component" value="Unassembled WGS sequence"/>
</dbReference>
<dbReference type="PANTHER" id="PTHR46880">
    <property type="entry name" value="RAS-ASSOCIATING DOMAIN-CONTAINING PROTEIN"/>
    <property type="match status" value="1"/>
</dbReference>
<dbReference type="PANTHER" id="PTHR46880:SF8">
    <property type="entry name" value="E3 SUMO-PROTEIN LIGASE KIAA1586"/>
    <property type="match status" value="1"/>
</dbReference>
<accession>K7F1J9</accession>
<protein>
    <submittedName>
        <fullName evidence="2">E3 SUMO-protein ligase KIAA1586-like</fullName>
    </submittedName>
</protein>
<evidence type="ECO:0000313" key="2">
    <source>
        <dbReference type="Ensembl" id="ENSPSIP00000001909.1"/>
    </source>
</evidence>
<feature type="compositionally biased region" description="Basic and acidic residues" evidence="1">
    <location>
        <begin position="7"/>
        <end position="18"/>
    </location>
</feature>
<dbReference type="eggNOG" id="ENOG502R035">
    <property type="taxonomic scope" value="Eukaryota"/>
</dbReference>
<organism evidence="2 3">
    <name type="scientific">Pelodiscus sinensis</name>
    <name type="common">Chinese softshell turtle</name>
    <name type="synonym">Trionyx sinensis</name>
    <dbReference type="NCBI Taxonomy" id="13735"/>
    <lineage>
        <taxon>Eukaryota</taxon>
        <taxon>Metazoa</taxon>
        <taxon>Chordata</taxon>
        <taxon>Craniata</taxon>
        <taxon>Vertebrata</taxon>
        <taxon>Euteleostomi</taxon>
        <taxon>Archelosauria</taxon>
        <taxon>Testudinata</taxon>
        <taxon>Testudines</taxon>
        <taxon>Cryptodira</taxon>
        <taxon>Trionychia</taxon>
        <taxon>Trionychidae</taxon>
        <taxon>Pelodiscus</taxon>
    </lineage>
</organism>
<dbReference type="RefSeq" id="XP_006110332.1">
    <property type="nucleotide sequence ID" value="XM_006110270.2"/>
</dbReference>
<feature type="region of interest" description="Disordered" evidence="1">
    <location>
        <begin position="1"/>
        <end position="37"/>
    </location>
</feature>
<keyword evidence="3" id="KW-1185">Reference proteome</keyword>
<sequence>MLKMFKRKAEDGCEESRTSKKMANESPTQHEATASPIIKLEEGMISAESQGDPTDEKQYPVVWSRVQYEEFQRKNDWLFASYGKLGCRTCRHVSNFKLFSARGRGVNIASQWSECQISSFGKTRKTQLTSLRKKIIEHKNSAAHTEATKLLDAAKRDSLIKAKNEELALVTTARVFRTAYYIAKMNRPYTDHKSLIDLQKVNGVEMGRLLQSRTVCGDIIEHVSLEMKQRIVSRIIEAKSKITVLVDEYSTLARKSTLIIFLKASVDGVMNPVAFPLDLIELDNTSVENIKQDIINCLLHYGFTKELLTEAFVSFCSDGANLMLGAKAGLGKLLQKDFPNLILWHCLNHRLELVVDQALDITGGTNDFRAFLDSLYSLCSQSPKNACELRAHANELHVILKKIGRVFSVQWVASTWKAVNAVWQTYPTLAKYFEEASRDQSRDGREREKFQGLHSKLCSVQFVKNLSLMLDVLTELKNLSELLQDQELMIPKADNLMKVYLQRIDSLRRISGLHTKQAQQAEEAMMFKNTKLTAARESPIINPSQFIQAVVDNIRCKLFTSTATQSPAASNEIADQNLLENVSVLKPETWQQHAENPWFGETEIRALCETLKVGHHESHLGFVEYKCCAGLIVPEKLKKLLLAVNTLAVSNADCCEQVFSVMNNIITDTRTALTTQHVANLLFISIVGPPYTEWNPSAYVKSWLSKGRRAASSAEGMARRKQAKPQDQTYYAPLWKCL</sequence>
<reference evidence="3" key="1">
    <citation type="submission" date="2011-10" db="EMBL/GenBank/DDBJ databases">
        <authorList>
            <consortium name="Soft-shell Turtle Genome Consortium"/>
        </authorList>
    </citation>
    <scope>NUCLEOTIDE SEQUENCE [LARGE SCALE GENOMIC DNA]</scope>
    <source>
        <strain evidence="3">Daiwa-1</strain>
    </source>
</reference>
<evidence type="ECO:0000256" key="1">
    <source>
        <dbReference type="SAM" id="MobiDB-lite"/>
    </source>
</evidence>
<dbReference type="HOGENOM" id="CLU_015859_0_0_1"/>
<dbReference type="OMA" id="CINIITH"/>
<dbReference type="GeneID" id="102452934"/>